<reference evidence="1 2" key="1">
    <citation type="submission" date="2013-07" db="EMBL/GenBank/DDBJ databases">
        <title>Isolation of Lactococcus garvieae strain TRF1 from the fecal material of a timber rattlesnake.</title>
        <authorList>
            <person name="McLaughlin R.W."/>
            <person name="Cochran P.A."/>
            <person name="Dowd S.E."/>
        </authorList>
    </citation>
    <scope>NUCLEOTIDE SEQUENCE [LARGE SCALE GENOMIC DNA]</scope>
    <source>
        <strain evidence="1 2">TRF1</strain>
    </source>
</reference>
<name>V8ARP7_9LACT</name>
<accession>V8ARP7</accession>
<proteinExistence type="predicted"/>
<dbReference type="Proteomes" id="UP000018692">
    <property type="component" value="Unassembled WGS sequence"/>
</dbReference>
<dbReference type="PATRIC" id="fig|1380772.3.peg.394"/>
<protein>
    <submittedName>
        <fullName evidence="1">Uncharacterized protein</fullName>
    </submittedName>
</protein>
<dbReference type="EMBL" id="AVFE01000004">
    <property type="protein sequence ID" value="ETD05483.1"/>
    <property type="molecule type" value="Genomic_DNA"/>
</dbReference>
<evidence type="ECO:0000313" key="2">
    <source>
        <dbReference type="Proteomes" id="UP000018692"/>
    </source>
</evidence>
<sequence>MVDERMKPSTSFPFKQAAIPLVDICEQVGINNKSYFYRLLKSIMVIFPPITENKEFKKAYITRYKLFWENFSLFTLGDYFS</sequence>
<organism evidence="1 2">
    <name type="scientific">Lactococcus garvieae TRF1</name>
    <dbReference type="NCBI Taxonomy" id="1380772"/>
    <lineage>
        <taxon>Bacteria</taxon>
        <taxon>Bacillati</taxon>
        <taxon>Bacillota</taxon>
        <taxon>Bacilli</taxon>
        <taxon>Lactobacillales</taxon>
        <taxon>Streptococcaceae</taxon>
        <taxon>Lactococcus</taxon>
    </lineage>
</organism>
<evidence type="ECO:0000313" key="1">
    <source>
        <dbReference type="EMBL" id="ETD05483.1"/>
    </source>
</evidence>
<gene>
    <name evidence="1" type="ORF">N568_0102000</name>
</gene>
<comment type="caution">
    <text evidence="1">The sequence shown here is derived from an EMBL/GenBank/DDBJ whole genome shotgun (WGS) entry which is preliminary data.</text>
</comment>
<dbReference type="AlphaFoldDB" id="V8ARP7"/>